<protein>
    <submittedName>
        <fullName evidence="1">Uncharacterized protein</fullName>
    </submittedName>
</protein>
<evidence type="ECO:0000313" key="1">
    <source>
        <dbReference type="EMBL" id="GFY12355.1"/>
    </source>
</evidence>
<accession>A0A8X6SJ38</accession>
<comment type="caution">
    <text evidence="1">The sequence shown here is derived from an EMBL/GenBank/DDBJ whole genome shotgun (WGS) entry which is preliminary data.</text>
</comment>
<reference evidence="1" key="1">
    <citation type="submission" date="2020-08" db="EMBL/GenBank/DDBJ databases">
        <title>Multicomponent nature underlies the extraordinary mechanical properties of spider dragline silk.</title>
        <authorList>
            <person name="Kono N."/>
            <person name="Nakamura H."/>
            <person name="Mori M."/>
            <person name="Yoshida Y."/>
            <person name="Ohtoshi R."/>
            <person name="Malay A.D."/>
            <person name="Moran D.A.P."/>
            <person name="Tomita M."/>
            <person name="Numata K."/>
            <person name="Arakawa K."/>
        </authorList>
    </citation>
    <scope>NUCLEOTIDE SEQUENCE</scope>
</reference>
<dbReference type="Proteomes" id="UP000887159">
    <property type="component" value="Unassembled WGS sequence"/>
</dbReference>
<name>A0A8X6SJ38_TRICX</name>
<dbReference type="AlphaFoldDB" id="A0A8X6SJ38"/>
<keyword evidence="2" id="KW-1185">Reference proteome</keyword>
<proteinExistence type="predicted"/>
<sequence>MIWLGSTPILWVNTLENDQEPPIYISLPPTSQEDLQLEDYLEYPHVVKTPSFTSIHAFSGIRTRPYGKAVIFNNDFI</sequence>
<organism evidence="1 2">
    <name type="scientific">Trichonephila clavipes</name>
    <name type="common">Golden silk orbweaver</name>
    <name type="synonym">Nephila clavipes</name>
    <dbReference type="NCBI Taxonomy" id="2585209"/>
    <lineage>
        <taxon>Eukaryota</taxon>
        <taxon>Metazoa</taxon>
        <taxon>Ecdysozoa</taxon>
        <taxon>Arthropoda</taxon>
        <taxon>Chelicerata</taxon>
        <taxon>Arachnida</taxon>
        <taxon>Araneae</taxon>
        <taxon>Araneomorphae</taxon>
        <taxon>Entelegynae</taxon>
        <taxon>Araneoidea</taxon>
        <taxon>Nephilidae</taxon>
        <taxon>Trichonephila</taxon>
    </lineage>
</organism>
<dbReference type="EMBL" id="BMAU01021313">
    <property type="protein sequence ID" value="GFY12355.1"/>
    <property type="molecule type" value="Genomic_DNA"/>
</dbReference>
<gene>
    <name evidence="1" type="ORF">TNCV_284581</name>
</gene>
<evidence type="ECO:0000313" key="2">
    <source>
        <dbReference type="Proteomes" id="UP000887159"/>
    </source>
</evidence>